<sequence length="234" mass="25280">MSSQVVIVALDLDPQRLSRCAALLDKEETQRAGRFLRQADRERFIASHAALRVVLSHVLDLQPGEFRFGCEETGRPNLIAPSGSGLDFNLSHSGEIALVGFTREGRIGVDVEIRRPLPDALRIARGHFAPEEVRALEDLPVSEREAAFFGLWTRKEAVVKALGAGLSQPLSRFSVTVPPEPPALLKMASGTRSWTLTSLDLGPDAFATVAITAPGLAIAHHTLTAGWADGFDAK</sequence>
<dbReference type="Pfam" id="PF01648">
    <property type="entry name" value="ACPS"/>
    <property type="match status" value="1"/>
</dbReference>
<dbReference type="Pfam" id="PF22624">
    <property type="entry name" value="AASDHPPT_N"/>
    <property type="match status" value="1"/>
</dbReference>
<dbReference type="PANTHER" id="PTHR12215">
    <property type="entry name" value="PHOSPHOPANTETHEINE TRANSFERASE"/>
    <property type="match status" value="1"/>
</dbReference>
<proteinExistence type="inferred from homology"/>
<dbReference type="Proteomes" id="UP001596292">
    <property type="component" value="Unassembled WGS sequence"/>
</dbReference>
<dbReference type="PANTHER" id="PTHR12215:SF10">
    <property type="entry name" value="L-AMINOADIPATE-SEMIALDEHYDE DEHYDROGENASE-PHOSPHOPANTETHEINYL TRANSFERASE"/>
    <property type="match status" value="1"/>
</dbReference>
<evidence type="ECO:0000313" key="6">
    <source>
        <dbReference type="Proteomes" id="UP001596292"/>
    </source>
</evidence>
<dbReference type="SUPFAM" id="SSF56214">
    <property type="entry name" value="4'-phosphopantetheinyl transferase"/>
    <property type="match status" value="2"/>
</dbReference>
<evidence type="ECO:0000313" key="5">
    <source>
        <dbReference type="EMBL" id="MFC6790549.1"/>
    </source>
</evidence>
<dbReference type="EMBL" id="JBHSWN010000001">
    <property type="protein sequence ID" value="MFC6790549.1"/>
    <property type="molecule type" value="Genomic_DNA"/>
</dbReference>
<evidence type="ECO:0000256" key="1">
    <source>
        <dbReference type="ARBA" id="ARBA00010990"/>
    </source>
</evidence>
<reference evidence="6" key="1">
    <citation type="journal article" date="2019" name="Int. J. Syst. Evol. Microbiol.">
        <title>The Global Catalogue of Microorganisms (GCM) 10K type strain sequencing project: providing services to taxonomists for standard genome sequencing and annotation.</title>
        <authorList>
            <consortium name="The Broad Institute Genomics Platform"/>
            <consortium name="The Broad Institute Genome Sequencing Center for Infectious Disease"/>
            <person name="Wu L."/>
            <person name="Ma J."/>
        </authorList>
    </citation>
    <scope>NUCLEOTIDE SEQUENCE [LARGE SCALE GENOMIC DNA]</scope>
    <source>
        <strain evidence="6">CCUG 48316</strain>
    </source>
</reference>
<dbReference type="Gene3D" id="3.90.470.20">
    <property type="entry name" value="4'-phosphopantetheinyl transferase domain"/>
    <property type="match status" value="2"/>
</dbReference>
<feature type="domain" description="4'-phosphopantetheinyl transferase" evidence="3">
    <location>
        <begin position="106"/>
        <end position="201"/>
    </location>
</feature>
<evidence type="ECO:0000259" key="3">
    <source>
        <dbReference type="Pfam" id="PF01648"/>
    </source>
</evidence>
<dbReference type="InterPro" id="IPR050559">
    <property type="entry name" value="P-Pant_transferase_sf"/>
</dbReference>
<feature type="domain" description="4'-phosphopantetheinyl transferase N-terminal" evidence="4">
    <location>
        <begin position="16"/>
        <end position="98"/>
    </location>
</feature>
<name>A0ABW2BKZ9_9HYPH</name>
<evidence type="ECO:0000256" key="2">
    <source>
        <dbReference type="ARBA" id="ARBA00022679"/>
    </source>
</evidence>
<accession>A0ABW2BKZ9</accession>
<dbReference type="RefSeq" id="WP_378970446.1">
    <property type="nucleotide sequence ID" value="NZ_JBHSWN010000001.1"/>
</dbReference>
<dbReference type="InterPro" id="IPR037143">
    <property type="entry name" value="4-PPantetheinyl_Trfase_dom_sf"/>
</dbReference>
<evidence type="ECO:0000259" key="4">
    <source>
        <dbReference type="Pfam" id="PF22624"/>
    </source>
</evidence>
<keyword evidence="2 5" id="KW-0808">Transferase</keyword>
<comment type="caution">
    <text evidence="5">The sequence shown here is derived from an EMBL/GenBank/DDBJ whole genome shotgun (WGS) entry which is preliminary data.</text>
</comment>
<gene>
    <name evidence="5" type="ORF">ACFQE0_13625</name>
</gene>
<comment type="similarity">
    <text evidence="1">Belongs to the P-Pant transferase superfamily. Gsp/Sfp/HetI/AcpT family.</text>
</comment>
<dbReference type="GO" id="GO:0016740">
    <property type="term" value="F:transferase activity"/>
    <property type="evidence" value="ECO:0007669"/>
    <property type="project" value="UniProtKB-KW"/>
</dbReference>
<keyword evidence="6" id="KW-1185">Reference proteome</keyword>
<protein>
    <submittedName>
        <fullName evidence="5">4'-phosphopantetheinyl transferase family protein</fullName>
    </submittedName>
</protein>
<dbReference type="InterPro" id="IPR055066">
    <property type="entry name" value="AASDHPPT_N"/>
</dbReference>
<dbReference type="InterPro" id="IPR008278">
    <property type="entry name" value="4-PPantetheinyl_Trfase_dom"/>
</dbReference>
<organism evidence="5 6">
    <name type="scientific">Methylobacterium komagatae</name>
    <dbReference type="NCBI Taxonomy" id="374425"/>
    <lineage>
        <taxon>Bacteria</taxon>
        <taxon>Pseudomonadati</taxon>
        <taxon>Pseudomonadota</taxon>
        <taxon>Alphaproteobacteria</taxon>
        <taxon>Hyphomicrobiales</taxon>
        <taxon>Methylobacteriaceae</taxon>
        <taxon>Methylobacterium</taxon>
    </lineage>
</organism>